<dbReference type="AlphaFoldDB" id="A0A0U2M0Y6"/>
<evidence type="ECO:0000256" key="1">
    <source>
        <dbReference type="ARBA" id="ARBA00007936"/>
    </source>
</evidence>
<dbReference type="EMBL" id="KU175623">
    <property type="protein sequence ID" value="ALR88568.1"/>
    <property type="molecule type" value="mRNA"/>
</dbReference>
<dbReference type="PANTHER" id="PTHR11486">
    <property type="entry name" value="FIBROBLAST GROWTH FACTOR"/>
    <property type="match status" value="1"/>
</dbReference>
<evidence type="ECO:0000313" key="3">
    <source>
        <dbReference type="EMBL" id="ALR88568.1"/>
    </source>
</evidence>
<feature type="chain" id="PRO_5006772935" description="Fibroblast growth factor" evidence="2">
    <location>
        <begin position="25"/>
        <end position="196"/>
    </location>
</feature>
<dbReference type="CDD" id="cd00058">
    <property type="entry name" value="beta-trefoil_FGF"/>
    <property type="match status" value="1"/>
</dbReference>
<dbReference type="PRINTS" id="PR00262">
    <property type="entry name" value="IL1HBGF"/>
</dbReference>
<dbReference type="InterPro" id="IPR056378">
    <property type="entry name" value="Let-756-like_FGF"/>
</dbReference>
<proteinExistence type="evidence at transcript level"/>
<dbReference type="SMART" id="SM00442">
    <property type="entry name" value="FGF"/>
    <property type="match status" value="1"/>
</dbReference>
<reference evidence="3" key="1">
    <citation type="journal article" date="2015" name="Nature">
        <title>Hemichordate genomes and deuterostome origins.</title>
        <authorList>
            <person name="Simakov O."/>
            <person name="Kawashima T."/>
            <person name="Marletaz F."/>
            <person name="Jenkins J."/>
            <person name="Koyanagi R."/>
            <person name="Mitros T."/>
            <person name="Hisata K."/>
            <person name="Bredeson J."/>
            <person name="Shoguchi E."/>
            <person name="Gyoja F."/>
            <person name="Yue J.X."/>
            <person name="Chen Y.C."/>
            <person name="Freeman R.M.Jr."/>
            <person name="Sasaki A."/>
            <person name="Hikosaka-Katayama T."/>
            <person name="Sato A."/>
            <person name="Fujie M."/>
            <person name="Baughman K.W."/>
            <person name="Levine J."/>
            <person name="Gonzalez P."/>
            <person name="Cameron C."/>
            <person name="Fritzenwanker J.H."/>
            <person name="Pani A.M."/>
            <person name="Goto H."/>
            <person name="Kanda M."/>
            <person name="Arakaki N."/>
            <person name="Yamasaki S."/>
            <person name="Qu J."/>
            <person name="Cree A."/>
            <person name="Ding Y."/>
            <person name="Dinh H.H."/>
            <person name="Dugan S."/>
            <person name="Holder M."/>
            <person name="Jhangiani S.N."/>
            <person name="Kovar C.L."/>
            <person name="Lee S.L."/>
            <person name="Lewis L.R."/>
            <person name="Morton D."/>
            <person name="Nazareth L.V."/>
            <person name="Okwuonu G."/>
            <person name="Santibanez J."/>
            <person name="Chen R."/>
            <person name="Richards S."/>
            <person name="Muzny D.M."/>
            <person name="Gillis A."/>
            <person name="Peshkin L."/>
            <person name="Wu M."/>
            <person name="Humphreys T."/>
            <person name="Su Y.H."/>
            <person name="Putnam N.H."/>
            <person name="Schmutz J."/>
            <person name="Fujiyama A."/>
            <person name="Yu J.K."/>
            <person name="Tagawa K."/>
            <person name="Worley K.C."/>
            <person name="Gibbs R.A."/>
            <person name="Kirschner M.W."/>
            <person name="Lowe C.J."/>
            <person name="Satoh N."/>
            <person name="Rokhsar D.S."/>
            <person name="Gerhart J."/>
        </authorList>
    </citation>
    <scope>NUCLEOTIDE SEQUENCE</scope>
</reference>
<dbReference type="InterPro" id="IPR002209">
    <property type="entry name" value="Fibroblast_GF_fam"/>
</dbReference>
<dbReference type="SUPFAM" id="SSF50353">
    <property type="entry name" value="Cytokine"/>
    <property type="match status" value="1"/>
</dbReference>
<protein>
    <recommendedName>
        <fullName evidence="2">Fibroblast growth factor</fullName>
        <shortName evidence="2">FGF</shortName>
    </recommendedName>
</protein>
<dbReference type="InterPro" id="IPR008996">
    <property type="entry name" value="IL1/FGF"/>
</dbReference>
<keyword evidence="2" id="KW-0732">Signal</keyword>
<feature type="signal peptide" evidence="2">
    <location>
        <begin position="1"/>
        <end position="24"/>
    </location>
</feature>
<dbReference type="Pfam" id="PF00167">
    <property type="entry name" value="FGF"/>
    <property type="match status" value="1"/>
</dbReference>
<sequence>MEFSISYLSRLVTVLAVFVSTSSTYPVSDDTSRLLAALFEDGQIEEQREVRSKSYVEEERLFCATGSYLEIRNDGGVQGTVTRDLNSVVEISSVGVGLVSIRNPETGLYLAIDSDGDVYTSDIGPYACRECVFKESLLLNWYHSYESYYYSLPGPDNNKGRHFYLSIDRRGHVKTMPHTSRRMSHFIPVSLDADAA</sequence>
<accession>A0A0U2M0Y6</accession>
<dbReference type="GO" id="GO:0008083">
    <property type="term" value="F:growth factor activity"/>
    <property type="evidence" value="ECO:0007669"/>
    <property type="project" value="InterPro"/>
</dbReference>
<dbReference type="PRINTS" id="PR00263">
    <property type="entry name" value="HBGFFGF"/>
</dbReference>
<name>A0A0U2M0Y6_SACKO</name>
<evidence type="ECO:0000256" key="2">
    <source>
        <dbReference type="RuleBase" id="RU049442"/>
    </source>
</evidence>
<comment type="similarity">
    <text evidence="1 2">Belongs to the heparin-binding growth factors family.</text>
</comment>
<organism evidence="3">
    <name type="scientific">Saccoglossus kowalevskii</name>
    <name type="common">Acorn worm</name>
    <dbReference type="NCBI Taxonomy" id="10224"/>
    <lineage>
        <taxon>Eukaryota</taxon>
        <taxon>Metazoa</taxon>
        <taxon>Hemichordata</taxon>
        <taxon>Enteropneusta</taxon>
        <taxon>Harrimaniidae</taxon>
        <taxon>Saccoglossus</taxon>
    </lineage>
</organism>
<dbReference type="Gene3D" id="2.80.10.50">
    <property type="match status" value="1"/>
</dbReference>